<dbReference type="InterPro" id="IPR039261">
    <property type="entry name" value="FNR_nucleotide-bd"/>
</dbReference>
<dbReference type="InterPro" id="IPR017938">
    <property type="entry name" value="Riboflavin_synthase-like_b-brl"/>
</dbReference>
<dbReference type="SUPFAM" id="SSF52343">
    <property type="entry name" value="Ferredoxin reductase-like, C-terminal NADP-linked domain"/>
    <property type="match status" value="1"/>
</dbReference>
<feature type="domain" description="FAD-binding FR-type" evidence="2">
    <location>
        <begin position="334"/>
        <end position="437"/>
    </location>
</feature>
<sequence length="687" mass="73940">MSDGTTMTKSSPWHPGERAIQQQVGVAERMEEVGRRVVRDFMPDQHRAFYEQIPFIVAGTVDPQGDAWATLIAGAPGFIGSPDPTTLDIAVRPDPSDPASQGLRDGDAIGLLGIELHTRRRNRVNGLIRSMADGVIGFAVDQSFGNCPQYIQLRDVAFVRDPSEPFAGTVEESTALDAEARATIETADTFFVASYAERDGRRQVDVSHRGGKAGFVRVAEDGALTVPDFAGNLFFATLGNILLNGKAGLVFADFETGDLLQMTGDAEVVLSSPEIAAFQGAERLWTFRPRRVVRRRGALPLRWTFRADGWSPNSLMTGDWREAADRLRAADLATQWRPFTVTKIVDESRAIRSFHLQPADGSGLIPHQAGQHLPIRVQLPGADKPVIRTYTLSVAPSDAVYRISVKRDGAVSRHLHDTLRFGDVVEARAPAGGFTIDARAKRPAVLLAGGIGITPLLAMLRHVVYEGLRTRGIRPTTLIQAARSKDERPFDREVAELAAAAQSAVKVVRVLSAPGDAVEGVDYDVAGRIDMALLARVLPFGDYDFYLCGPTAFTQALYDGLRGLNIADNRIHAETFGPSSLVRSVPADAEATKLPPTSTEPVPVAFLNSSKEVRWTPGSGSLLELAEARGLSPEFSCRTGTCGTCKTKLLKGAVTYAKAPTAPHADDEVLICSATPAAGSGPVHLAL</sequence>
<dbReference type="InterPro" id="IPR012349">
    <property type="entry name" value="Split_barrel_FMN-bd"/>
</dbReference>
<dbReference type="OrthoDB" id="9786134at2"/>
<dbReference type="InterPro" id="IPR008333">
    <property type="entry name" value="Cbr1-like_FAD-bd_dom"/>
</dbReference>
<reference evidence="3 4" key="1">
    <citation type="submission" date="2018-05" db="EMBL/GenBank/DDBJ databases">
        <title>Complete Genome Sequence of Methylobacterium sp. 17Sr1-43.</title>
        <authorList>
            <person name="Srinivasan S."/>
        </authorList>
    </citation>
    <scope>NUCLEOTIDE SEQUENCE [LARGE SCALE GENOMIC DNA]</scope>
    <source>
        <strain evidence="3 4">17Sr1-43</strain>
    </source>
</reference>
<dbReference type="EMBL" id="CP029551">
    <property type="protein sequence ID" value="AWN34382.1"/>
    <property type="molecule type" value="Genomic_DNA"/>
</dbReference>
<dbReference type="SUPFAM" id="SSF50475">
    <property type="entry name" value="FMN-binding split barrel"/>
    <property type="match status" value="1"/>
</dbReference>
<feature type="domain" description="2Fe-2S ferredoxin-type" evidence="1">
    <location>
        <begin position="602"/>
        <end position="687"/>
    </location>
</feature>
<dbReference type="PANTHER" id="PTHR42815">
    <property type="entry name" value="FAD-BINDING, PUTATIVE (AFU_ORTHOLOGUE AFUA_6G07600)-RELATED"/>
    <property type="match status" value="1"/>
</dbReference>
<dbReference type="Proteomes" id="UP000246058">
    <property type="component" value="Chromosome"/>
</dbReference>
<dbReference type="InterPro" id="IPR017927">
    <property type="entry name" value="FAD-bd_FR_type"/>
</dbReference>
<dbReference type="GO" id="GO:0016491">
    <property type="term" value="F:oxidoreductase activity"/>
    <property type="evidence" value="ECO:0007669"/>
    <property type="project" value="InterPro"/>
</dbReference>
<accession>A0A2U8VLU9</accession>
<dbReference type="KEGG" id="meti:DK427_00340"/>
<dbReference type="SUPFAM" id="SSF63380">
    <property type="entry name" value="Riboflavin synthase domain-like"/>
    <property type="match status" value="1"/>
</dbReference>
<dbReference type="RefSeq" id="WP_109949523.1">
    <property type="nucleotide sequence ID" value="NZ_CP029551.1"/>
</dbReference>
<dbReference type="InterPro" id="IPR006058">
    <property type="entry name" value="2Fe2S_fd_BS"/>
</dbReference>
<dbReference type="PROSITE" id="PS00197">
    <property type="entry name" value="2FE2S_FER_1"/>
    <property type="match status" value="1"/>
</dbReference>
<dbReference type="SUPFAM" id="SSF54292">
    <property type="entry name" value="2Fe-2S ferredoxin-like"/>
    <property type="match status" value="1"/>
</dbReference>
<evidence type="ECO:0000313" key="3">
    <source>
        <dbReference type="EMBL" id="AWN34382.1"/>
    </source>
</evidence>
<dbReference type="CDD" id="cd06184">
    <property type="entry name" value="flavohem_like_fad_nad_binding"/>
    <property type="match status" value="1"/>
</dbReference>
<dbReference type="Gene3D" id="3.10.20.30">
    <property type="match status" value="1"/>
</dbReference>
<dbReference type="Gene3D" id="2.30.110.10">
    <property type="entry name" value="Electron Transport, Fmn-binding Protein, Chain A"/>
    <property type="match status" value="1"/>
</dbReference>
<organism evidence="3 4">
    <name type="scientific">Methylobacterium radiodurans</name>
    <dbReference type="NCBI Taxonomy" id="2202828"/>
    <lineage>
        <taxon>Bacteria</taxon>
        <taxon>Pseudomonadati</taxon>
        <taxon>Pseudomonadota</taxon>
        <taxon>Alphaproteobacteria</taxon>
        <taxon>Hyphomicrobiales</taxon>
        <taxon>Methylobacteriaceae</taxon>
        <taxon>Methylobacterium</taxon>
    </lineage>
</organism>
<evidence type="ECO:0000313" key="4">
    <source>
        <dbReference type="Proteomes" id="UP000246058"/>
    </source>
</evidence>
<dbReference type="PRINTS" id="PR00409">
    <property type="entry name" value="PHDIOXRDTASE"/>
</dbReference>
<dbReference type="Gene3D" id="3.40.50.80">
    <property type="entry name" value="Nucleotide-binding domain of ferredoxin-NADP reductase (FNR) module"/>
    <property type="match status" value="1"/>
</dbReference>
<dbReference type="PANTHER" id="PTHR42815:SF2">
    <property type="entry name" value="FAD-BINDING, PUTATIVE (AFU_ORTHOLOGUE AFUA_6G07600)-RELATED"/>
    <property type="match status" value="1"/>
</dbReference>
<dbReference type="InterPro" id="IPR001433">
    <property type="entry name" value="OxRdtase_FAD/NAD-bd"/>
</dbReference>
<keyword evidence="4" id="KW-1185">Reference proteome</keyword>
<dbReference type="Pfam" id="PF00970">
    <property type="entry name" value="FAD_binding_6"/>
    <property type="match status" value="1"/>
</dbReference>
<evidence type="ECO:0000259" key="1">
    <source>
        <dbReference type="PROSITE" id="PS51085"/>
    </source>
</evidence>
<gene>
    <name evidence="3" type="ORF">DK427_00340</name>
</gene>
<protein>
    <submittedName>
        <fullName evidence="3">FAD-binding oxidoreductase</fullName>
    </submittedName>
</protein>
<dbReference type="CDD" id="cd00207">
    <property type="entry name" value="fer2"/>
    <property type="match status" value="1"/>
</dbReference>
<dbReference type="InterPro" id="IPR036010">
    <property type="entry name" value="2Fe-2S_ferredoxin-like_sf"/>
</dbReference>
<dbReference type="Pfam" id="PF00111">
    <property type="entry name" value="Fer2"/>
    <property type="match status" value="1"/>
</dbReference>
<dbReference type="InterPro" id="IPR001041">
    <property type="entry name" value="2Fe-2S_ferredoxin-type"/>
</dbReference>
<dbReference type="AlphaFoldDB" id="A0A2U8VLU9"/>
<dbReference type="Gene3D" id="2.40.30.10">
    <property type="entry name" value="Translation factors"/>
    <property type="match status" value="1"/>
</dbReference>
<dbReference type="InterPro" id="IPR012675">
    <property type="entry name" value="Beta-grasp_dom_sf"/>
</dbReference>
<dbReference type="Pfam" id="PF00175">
    <property type="entry name" value="NAD_binding_1"/>
    <property type="match status" value="1"/>
</dbReference>
<dbReference type="PROSITE" id="PS51384">
    <property type="entry name" value="FAD_FR"/>
    <property type="match status" value="1"/>
</dbReference>
<dbReference type="GO" id="GO:0051537">
    <property type="term" value="F:2 iron, 2 sulfur cluster binding"/>
    <property type="evidence" value="ECO:0007669"/>
    <property type="project" value="InterPro"/>
</dbReference>
<evidence type="ECO:0000259" key="2">
    <source>
        <dbReference type="PROSITE" id="PS51384"/>
    </source>
</evidence>
<dbReference type="PROSITE" id="PS51085">
    <property type="entry name" value="2FE2S_FER_2"/>
    <property type="match status" value="1"/>
</dbReference>
<name>A0A2U8VLU9_9HYPH</name>
<proteinExistence type="predicted"/>